<dbReference type="EMBL" id="BSPK01000114">
    <property type="protein sequence ID" value="GLS67571.1"/>
    <property type="molecule type" value="Genomic_DNA"/>
</dbReference>
<evidence type="ECO:0000313" key="1">
    <source>
        <dbReference type="EMBL" id="GEP06853.1"/>
    </source>
</evidence>
<evidence type="ECO:0000313" key="4">
    <source>
        <dbReference type="Proteomes" id="UP001156856"/>
    </source>
</evidence>
<evidence type="ECO:0000313" key="3">
    <source>
        <dbReference type="Proteomes" id="UP000321960"/>
    </source>
</evidence>
<keyword evidence="4" id="KW-1185">Reference proteome</keyword>
<dbReference type="AlphaFoldDB" id="A0A512JA97"/>
<protein>
    <submittedName>
        <fullName evidence="1">Uncharacterized protein</fullName>
    </submittedName>
</protein>
<proteinExistence type="predicted"/>
<dbReference type="Proteomes" id="UP001156856">
    <property type="component" value="Unassembled WGS sequence"/>
</dbReference>
<evidence type="ECO:0000313" key="2">
    <source>
        <dbReference type="EMBL" id="GLS67571.1"/>
    </source>
</evidence>
<reference evidence="1 3" key="3">
    <citation type="submission" date="2019-07" db="EMBL/GenBank/DDBJ databases">
        <title>Whole genome shotgun sequence of Methylobacterium oxalidis NBRC 107715.</title>
        <authorList>
            <person name="Hosoyama A."/>
            <person name="Uohara A."/>
            <person name="Ohji S."/>
            <person name="Ichikawa N."/>
        </authorList>
    </citation>
    <scope>NUCLEOTIDE SEQUENCE [LARGE SCALE GENOMIC DNA]</scope>
    <source>
        <strain evidence="1 3">NBRC 107715</strain>
    </source>
</reference>
<dbReference type="RefSeq" id="WP_147028357.1">
    <property type="nucleotide sequence ID" value="NZ_BJZU01000126.1"/>
</dbReference>
<dbReference type="Proteomes" id="UP000321960">
    <property type="component" value="Unassembled WGS sequence"/>
</dbReference>
<sequence length="88" mass="9782">MPAQAQHLKTFYIVQSFTKERAGLRMDPPLEARTEASARRTAERLSSRKPSVIAFARTGDPETGEFEEPRILVSYGEIAGGEEDALPF</sequence>
<organism evidence="1 3">
    <name type="scientific">Methylobacterium oxalidis</name>
    <dbReference type="NCBI Taxonomy" id="944322"/>
    <lineage>
        <taxon>Bacteria</taxon>
        <taxon>Pseudomonadati</taxon>
        <taxon>Pseudomonadota</taxon>
        <taxon>Alphaproteobacteria</taxon>
        <taxon>Hyphomicrobiales</taxon>
        <taxon>Methylobacteriaceae</taxon>
        <taxon>Methylobacterium</taxon>
    </lineage>
</organism>
<reference evidence="4" key="2">
    <citation type="journal article" date="2019" name="Int. J. Syst. Evol. Microbiol.">
        <title>The Global Catalogue of Microorganisms (GCM) 10K type strain sequencing project: providing services to taxonomists for standard genome sequencing and annotation.</title>
        <authorList>
            <consortium name="The Broad Institute Genomics Platform"/>
            <consortium name="The Broad Institute Genome Sequencing Center for Infectious Disease"/>
            <person name="Wu L."/>
            <person name="Ma J."/>
        </authorList>
    </citation>
    <scope>NUCLEOTIDE SEQUENCE [LARGE SCALE GENOMIC DNA]</scope>
    <source>
        <strain evidence="4">NBRC 107715</strain>
    </source>
</reference>
<gene>
    <name evidence="2" type="ORF">GCM10007888_59550</name>
    <name evidence="1" type="ORF">MOX02_48910</name>
</gene>
<reference evidence="2" key="4">
    <citation type="submission" date="2023-01" db="EMBL/GenBank/DDBJ databases">
        <title>Draft genome sequence of Methylobacterium oxalidis strain NBRC 107715.</title>
        <authorList>
            <person name="Sun Q."/>
            <person name="Mori K."/>
        </authorList>
    </citation>
    <scope>NUCLEOTIDE SEQUENCE</scope>
    <source>
        <strain evidence="2">NBRC 107715</strain>
    </source>
</reference>
<dbReference type="EMBL" id="BJZU01000126">
    <property type="protein sequence ID" value="GEP06853.1"/>
    <property type="molecule type" value="Genomic_DNA"/>
</dbReference>
<name>A0A512JA97_9HYPH</name>
<accession>A0A512JA97</accession>
<dbReference type="OrthoDB" id="7220707at2"/>
<reference evidence="2" key="1">
    <citation type="journal article" date="2014" name="Int. J. Syst. Evol. Microbiol.">
        <title>Complete genome of a new Firmicutes species belonging to the dominant human colonic microbiota ('Ruminococcus bicirculans') reveals two chromosomes and a selective capacity to utilize plant glucans.</title>
        <authorList>
            <consortium name="NISC Comparative Sequencing Program"/>
            <person name="Wegmann U."/>
            <person name="Louis P."/>
            <person name="Goesmann A."/>
            <person name="Henrissat B."/>
            <person name="Duncan S.H."/>
            <person name="Flint H.J."/>
        </authorList>
    </citation>
    <scope>NUCLEOTIDE SEQUENCE</scope>
    <source>
        <strain evidence="2">NBRC 107715</strain>
    </source>
</reference>
<comment type="caution">
    <text evidence="1">The sequence shown here is derived from an EMBL/GenBank/DDBJ whole genome shotgun (WGS) entry which is preliminary data.</text>
</comment>